<dbReference type="InterPro" id="IPR022655">
    <property type="entry name" value="DUF1553"/>
</dbReference>
<feature type="domain" description="DUF1553" evidence="3">
    <location>
        <begin position="619"/>
        <end position="858"/>
    </location>
</feature>
<comment type="caution">
    <text evidence="4">The sequence shown here is derived from an EMBL/GenBank/DDBJ whole genome shotgun (WGS) entry which is preliminary data.</text>
</comment>
<proteinExistence type="predicted"/>
<evidence type="ECO:0000256" key="1">
    <source>
        <dbReference type="SAM" id="MobiDB-lite"/>
    </source>
</evidence>
<organism evidence="4 5">
    <name type="scientific">Novipirellula caenicola</name>
    <dbReference type="NCBI Taxonomy" id="1536901"/>
    <lineage>
        <taxon>Bacteria</taxon>
        <taxon>Pseudomonadati</taxon>
        <taxon>Planctomycetota</taxon>
        <taxon>Planctomycetia</taxon>
        <taxon>Pirellulales</taxon>
        <taxon>Pirellulaceae</taxon>
        <taxon>Novipirellula</taxon>
    </lineage>
</organism>
<dbReference type="InterPro" id="IPR008964">
    <property type="entry name" value="Invasin/intimin_cell_adhesion"/>
</dbReference>
<reference evidence="4 5" key="1">
    <citation type="submission" date="2024-02" db="EMBL/GenBank/DDBJ databases">
        <title>Rhodopirellula caenicola NBRC 110016.</title>
        <authorList>
            <person name="Ichikawa N."/>
            <person name="Katano-Makiyama Y."/>
            <person name="Hidaka K."/>
        </authorList>
    </citation>
    <scope>NUCLEOTIDE SEQUENCE [LARGE SCALE GENOMIC DNA]</scope>
    <source>
        <strain evidence="4 5">NBRC 110016</strain>
    </source>
</reference>
<accession>A0ABP9VLN7</accession>
<evidence type="ECO:0000313" key="5">
    <source>
        <dbReference type="Proteomes" id="UP001416858"/>
    </source>
</evidence>
<dbReference type="Pfam" id="PF07587">
    <property type="entry name" value="PSD1"/>
    <property type="match status" value="1"/>
</dbReference>
<dbReference type="Pfam" id="PF07583">
    <property type="entry name" value="PSCyt2"/>
    <property type="match status" value="1"/>
</dbReference>
<dbReference type="PANTHER" id="PTHR35889:SF3">
    <property type="entry name" value="F-BOX DOMAIN-CONTAINING PROTEIN"/>
    <property type="match status" value="1"/>
</dbReference>
<feature type="compositionally biased region" description="Low complexity" evidence="1">
    <location>
        <begin position="600"/>
        <end position="611"/>
    </location>
</feature>
<keyword evidence="5" id="KW-1185">Reference proteome</keyword>
<evidence type="ECO:0000259" key="3">
    <source>
        <dbReference type="Pfam" id="PF07587"/>
    </source>
</evidence>
<evidence type="ECO:0000259" key="2">
    <source>
        <dbReference type="Pfam" id="PF07583"/>
    </source>
</evidence>
<evidence type="ECO:0008006" key="6">
    <source>
        <dbReference type="Google" id="ProtNLM"/>
    </source>
</evidence>
<dbReference type="SUPFAM" id="SSF49373">
    <property type="entry name" value="Invasin/intimin cell-adhesion fragments"/>
    <property type="match status" value="1"/>
</dbReference>
<evidence type="ECO:0000313" key="4">
    <source>
        <dbReference type="EMBL" id="GAA5505691.1"/>
    </source>
</evidence>
<dbReference type="Gene3D" id="2.60.40.1080">
    <property type="match status" value="2"/>
</dbReference>
<dbReference type="EMBL" id="BAABRO010000002">
    <property type="protein sequence ID" value="GAA5505691.1"/>
    <property type="molecule type" value="Genomic_DNA"/>
</dbReference>
<sequence length="888" mass="98521">MVVSRFAIETTTRGSNGKWLADFEVAGVAMTAEINAPNLFQRFKPARWAIHPVHKKTIATMIIPNRLHLLLLAAVVSQIAMAADEIAVLPKSFTLSSSEGRQQLMVVQRSDSNPFPAAIIDDHVQWTSGDPEVVAIKNNVAVATGNGSTTITARVGDAVSTTEVTVDGFDDPHQWSFRNDVQSVLSRLGCNTGACHGALAGKGGFRLSLRGYDSQSDFLSITREAKGRRVELSDPGRSLLIAKPSGALPHKGGLRIDTESRDYRVLSSWIAAGAAGPREDDPRLESISVTPAASMLQPGDRTRVLVNAHYDDGRVVDVTHWAVFSATDEAIVTVDESGIVDVVGCGEAAVLVWFGSKVALARMTVPYPYEVADEVYVTSQRRNFIDDLNLAQLKTLNLRPSPRCDDETFLRRATLDSIGRLPSLAEREIFLADPDIERRDRLIERLLSSDDYVDYWTYRWCDILLVNGTRLRPIAVKTYYQWIRDQVQQNKPWDQMVREILTASGLSNENGATNFYALHQTPEEMTENACQAFMGLSIGCAKCHNHPLEKWSNDQYYAMANLFARVRAKGWGGDSRNGDGVRTLYVATSGDLIQPNRGKPQQPAPLDAAPLEFDDPSDRRIVLADWMTDPANPYFARSITNRVWANFFGRGLVEQVDDLRLSNPASNEPLLAATAQYVIDADFDLKKLMRLIMQSETYQRSSIPLAENELEQKYLSRYYPRRLMAEVMLDAIDQTLQTASNFDQVAFPGADKQKTDFYPAGTKAIELYDSAVASYFLDTFGRNPREITCECERSDGQSMVQVLHLSNGETLNPKLADANNRIAKMIAGGKSPSEMIDTLFVAALSRSPSDQERERVLSVVAEYGDDLSTAMQDVAWSVLTSTEFTFNH</sequence>
<dbReference type="PANTHER" id="PTHR35889">
    <property type="entry name" value="CYCLOINULO-OLIGOSACCHARIDE FRUCTANOTRANSFERASE-RELATED"/>
    <property type="match status" value="1"/>
</dbReference>
<dbReference type="Proteomes" id="UP001416858">
    <property type="component" value="Unassembled WGS sequence"/>
</dbReference>
<gene>
    <name evidence="4" type="ORF">Rcae01_01137</name>
</gene>
<dbReference type="InterPro" id="IPR011444">
    <property type="entry name" value="DUF1549"/>
</dbReference>
<feature type="region of interest" description="Disordered" evidence="1">
    <location>
        <begin position="592"/>
        <end position="613"/>
    </location>
</feature>
<protein>
    <recommendedName>
        <fullName evidence="6">Bacterial Ig-like domain (Group 2)</fullName>
    </recommendedName>
</protein>
<feature type="domain" description="DUF1549" evidence="2">
    <location>
        <begin position="385"/>
        <end position="567"/>
    </location>
</feature>
<name>A0ABP9VLN7_9BACT</name>